<evidence type="ECO:0000256" key="1">
    <source>
        <dbReference type="SAM" id="SignalP"/>
    </source>
</evidence>
<feature type="signal peptide" evidence="1">
    <location>
        <begin position="1"/>
        <end position="24"/>
    </location>
</feature>
<keyword evidence="1" id="KW-0732">Signal</keyword>
<organism evidence="2 3">
    <name type="scientific">Sphingopyxis terrae subsp. terrae NBRC 15098</name>
    <dbReference type="NCBI Taxonomy" id="1219058"/>
    <lineage>
        <taxon>Bacteria</taxon>
        <taxon>Pseudomonadati</taxon>
        <taxon>Pseudomonadota</taxon>
        <taxon>Alphaproteobacteria</taxon>
        <taxon>Sphingomonadales</taxon>
        <taxon>Sphingomonadaceae</taxon>
        <taxon>Sphingopyxis</taxon>
    </lineage>
</organism>
<proteinExistence type="predicted"/>
<reference evidence="3" key="1">
    <citation type="submission" date="2015-11" db="EMBL/GenBank/DDBJ databases">
        <title>Complete genome sequence of a polyethylene glycol-degrading strain Sphingopyxis terrae strain 203-1 (NBRC 15098).</title>
        <authorList>
            <person name="Yoshiyuki O."/>
            <person name="Shouta N."/>
            <person name="Nagata Y."/>
            <person name="Numata M."/>
            <person name="Tsuchikane K."/>
            <person name="Hosoyama A."/>
            <person name="Yamazoe A."/>
            <person name="Tsuda M."/>
            <person name="Fujita N."/>
            <person name="Kawai F."/>
        </authorList>
    </citation>
    <scope>NUCLEOTIDE SEQUENCE [LARGE SCALE GENOMIC DNA]</scope>
    <source>
        <strain evidence="3">203-1</strain>
    </source>
</reference>
<evidence type="ECO:0000313" key="3">
    <source>
        <dbReference type="Proteomes" id="UP000076234"/>
    </source>
</evidence>
<dbReference type="Proteomes" id="UP000076234">
    <property type="component" value="Chromosome"/>
</dbReference>
<dbReference type="EMBL" id="CP013342">
    <property type="protein sequence ID" value="AMU93072.1"/>
    <property type="molecule type" value="Genomic_DNA"/>
</dbReference>
<dbReference type="RefSeq" id="WP_062900382.1">
    <property type="nucleotide sequence ID" value="NZ_CP013342.1"/>
</dbReference>
<reference evidence="2 3" key="2">
    <citation type="journal article" date="2016" name="Genome Announc.">
        <title>Complete Genome Sequence of Sphingopyxis terrae Strain 203-1 (NBRC 111660), a Polyethylene Glycol Degrader.</title>
        <authorList>
            <person name="Ohtsubo Y."/>
            <person name="Nonoyama S."/>
            <person name="Nagata Y."/>
            <person name="Numata M."/>
            <person name="Tsuchikane K."/>
            <person name="Hosoyama A."/>
            <person name="Yamazoe A."/>
            <person name="Tsuda M."/>
            <person name="Fujita N."/>
            <person name="Kawai F."/>
        </authorList>
    </citation>
    <scope>NUCLEOTIDE SEQUENCE [LARGE SCALE GENOMIC DNA]</scope>
    <source>
        <strain evidence="2 3">203-1</strain>
    </source>
</reference>
<gene>
    <name evidence="2" type="ORF">AOA14_00410</name>
</gene>
<accession>A0A142VTM6</accession>
<protein>
    <recommendedName>
        <fullName evidence="4">Thioredoxin-like fold domain-containing protein</fullName>
    </recommendedName>
</protein>
<dbReference type="KEGG" id="ster:AOA14_00410"/>
<evidence type="ECO:0008006" key="4">
    <source>
        <dbReference type="Google" id="ProtNLM"/>
    </source>
</evidence>
<name>A0A142VTM6_9SPHN</name>
<sequence>MRHLAVLTLTSLCAVLTAAAPAAAQTASPAATQRADIETLQRLYNERFVATPFAGLYQIDRPIPYSPRETAPILVTRDGEYSFNNGKLGAQHGDTGAPLSGSEWGALVLRWRDQIRYSDLIQQGGNGPLRMLLLSAYDCPFSKKLEAALAAAGTRYAIIPSTIGTASKPFLPDIWCSPDRAATWRRAIGTGALPPRASRSCRYDRRYFETLSGMFGGSKPTALFADGTIVASPSPAFVKQKLATLSRQGIAF</sequence>
<dbReference type="Gene3D" id="3.40.30.10">
    <property type="entry name" value="Glutaredoxin"/>
    <property type="match status" value="1"/>
</dbReference>
<feature type="chain" id="PRO_5007502177" description="Thioredoxin-like fold domain-containing protein" evidence="1">
    <location>
        <begin position="25"/>
        <end position="252"/>
    </location>
</feature>
<dbReference type="AlphaFoldDB" id="A0A142VTM6"/>
<dbReference type="STRING" id="1219058.AOA14_00410"/>
<evidence type="ECO:0000313" key="2">
    <source>
        <dbReference type="EMBL" id="AMU93072.1"/>
    </source>
</evidence>